<reference evidence="1" key="3">
    <citation type="submission" date="2015-04" db="UniProtKB">
        <authorList>
            <consortium name="EnsemblPlants"/>
        </authorList>
    </citation>
    <scope>IDENTIFICATION</scope>
</reference>
<dbReference type="SUPFAM" id="SSF50494">
    <property type="entry name" value="Trypsin-like serine proteases"/>
    <property type="match status" value="2"/>
</dbReference>
<proteinExistence type="predicted"/>
<dbReference type="STRING" id="77586.A0A0D9XYJ4"/>
<dbReference type="eggNOG" id="ENOG502R3YG">
    <property type="taxonomic scope" value="Eukaryota"/>
</dbReference>
<protein>
    <submittedName>
        <fullName evidence="1">Uncharacterized protein</fullName>
    </submittedName>
</protein>
<dbReference type="Gene3D" id="2.40.10.120">
    <property type="match status" value="2"/>
</dbReference>
<dbReference type="PANTHER" id="PTHR18868:SF49">
    <property type="entry name" value="OS11G0147200 PROTEIN"/>
    <property type="match status" value="1"/>
</dbReference>
<sequence length="641" mass="71366">MTDSSTVLPMPDRGDAANDKVVGRAAATVRVQIVMIGLVATISVLGGKMERGGYNFRSLKRDKFDYLRISKKHRFELYTRKDAAVCNEEETSEPLISGDLHCESNQGVFGSELSGEVASNLSKSVVSLALLDGDTVLFVCSGIAVECNEHDTRLLTSARLLKAFNDERKDRPNLKVEVHHEDTAVIGSLREYNLNHNIAAVSVANLPDLCTVSFKHIYKILPHSKVVAVGRDISGKLMATNGLLISDSSGSYNNKLRSSTCKFSEIYEGGPLFDFDGNFVGMNLAFTEEGTLYVPGLRVLEQLEQCILVHDVKFSAGVRESPTGEMPNSHQGFTLRDVLNKDQFGDLESLGYPEPPKSMLDDGLILVNTFEESFGDVYGEGVWSELSEAVVSNICENIVALASFKGEKRVFACTGFFIEWNEGATILTSASLLRESGDQHKIVENLRIEVLLPNKQRTEGTVQHYSFRYNVALVCVKDYRVRQPAKIQFQRHDFGELLAVGCVFKSGRLMATKGVQVPIVATHDCKYLYYCACRITKAGIGGPLLDFNGNFIGMNFYDEAEGTLFLSWREMGIILNYFKTKGTTAEHSQSNPSHVLDWRIKGDNSVFPNSWLLPKPYWCYPEDLVKHKLAVQIRNFRYVLC</sequence>
<dbReference type="AlphaFoldDB" id="A0A0D9XYJ4"/>
<dbReference type="Proteomes" id="UP000032180">
    <property type="component" value="Chromosome 12"/>
</dbReference>
<dbReference type="EnsemblPlants" id="LPERR12G07670.1">
    <property type="protein sequence ID" value="LPERR12G07670.1"/>
    <property type="gene ID" value="LPERR12G07670"/>
</dbReference>
<dbReference type="Gramene" id="LPERR12G07670.1">
    <property type="protein sequence ID" value="LPERR12G07670.1"/>
    <property type="gene ID" value="LPERR12G07670"/>
</dbReference>
<accession>A0A0D9XYJ4</accession>
<dbReference type="HOGENOM" id="CLU_022970_4_0_1"/>
<evidence type="ECO:0000313" key="2">
    <source>
        <dbReference type="Proteomes" id="UP000032180"/>
    </source>
</evidence>
<evidence type="ECO:0000313" key="1">
    <source>
        <dbReference type="EnsemblPlants" id="LPERR12G07670.1"/>
    </source>
</evidence>
<organism evidence="1 2">
    <name type="scientific">Leersia perrieri</name>
    <dbReference type="NCBI Taxonomy" id="77586"/>
    <lineage>
        <taxon>Eukaryota</taxon>
        <taxon>Viridiplantae</taxon>
        <taxon>Streptophyta</taxon>
        <taxon>Embryophyta</taxon>
        <taxon>Tracheophyta</taxon>
        <taxon>Spermatophyta</taxon>
        <taxon>Magnoliopsida</taxon>
        <taxon>Liliopsida</taxon>
        <taxon>Poales</taxon>
        <taxon>Poaceae</taxon>
        <taxon>BOP clade</taxon>
        <taxon>Oryzoideae</taxon>
        <taxon>Oryzeae</taxon>
        <taxon>Oryzinae</taxon>
        <taxon>Leersia</taxon>
    </lineage>
</organism>
<reference evidence="2" key="2">
    <citation type="submission" date="2013-12" db="EMBL/GenBank/DDBJ databases">
        <authorList>
            <person name="Yu Y."/>
            <person name="Lee S."/>
            <person name="de Baynast K."/>
            <person name="Wissotski M."/>
            <person name="Liu L."/>
            <person name="Talag J."/>
            <person name="Goicoechea J."/>
            <person name="Angelova A."/>
            <person name="Jetty R."/>
            <person name="Kudrna D."/>
            <person name="Golser W."/>
            <person name="Rivera L."/>
            <person name="Zhang J."/>
            <person name="Wing R."/>
        </authorList>
    </citation>
    <scope>NUCLEOTIDE SEQUENCE</scope>
</reference>
<dbReference type="InterPro" id="IPR009003">
    <property type="entry name" value="Peptidase_S1_PA"/>
</dbReference>
<keyword evidence="2" id="KW-1185">Reference proteome</keyword>
<name>A0A0D9XYJ4_9ORYZ</name>
<dbReference type="PANTHER" id="PTHR18868">
    <property type="entry name" value="OS07G0665300 PROTEIN-RELATED"/>
    <property type="match status" value="1"/>
</dbReference>
<reference evidence="1 2" key="1">
    <citation type="submission" date="2012-08" db="EMBL/GenBank/DDBJ databases">
        <title>Oryza genome evolution.</title>
        <authorList>
            <person name="Wing R.A."/>
        </authorList>
    </citation>
    <scope>NUCLEOTIDE SEQUENCE</scope>
</reference>
<dbReference type="Pfam" id="PF13365">
    <property type="entry name" value="Trypsin_2"/>
    <property type="match status" value="2"/>
</dbReference>